<evidence type="ECO:0000313" key="2">
    <source>
        <dbReference type="Proteomes" id="UP000824881"/>
    </source>
</evidence>
<protein>
    <submittedName>
        <fullName evidence="1">Uncharacterized protein</fullName>
    </submittedName>
</protein>
<reference evidence="1 2" key="1">
    <citation type="journal article" date="2021" name="Appl. Environ. Microbiol.">
        <title>Genetic linkage and physical mapping for an oyster mushroom Pleurotus cornucopiae and QTL analysis for the trait cap color.</title>
        <authorList>
            <person name="Zhang Y."/>
            <person name="Gao W."/>
            <person name="Sonnenberg A."/>
            <person name="Chen Q."/>
            <person name="Zhang J."/>
            <person name="Huang C."/>
        </authorList>
    </citation>
    <scope>NUCLEOTIDE SEQUENCE [LARGE SCALE GENOMIC DNA]</scope>
    <source>
        <strain evidence="1">CCMSSC00406</strain>
    </source>
</reference>
<proteinExistence type="predicted"/>
<keyword evidence="2" id="KW-1185">Reference proteome</keyword>
<dbReference type="Proteomes" id="UP000824881">
    <property type="component" value="Unassembled WGS sequence"/>
</dbReference>
<sequence>MSTIPDIITTVYRHYYTTQYVQLSSLTFLLWDYIVTLPDEVRHKRFLRAYNADTVGTKIELFWVYGQMVLAPGTVFRESIPSDWLANTAYYRVVYGLKTWTVVCINPHLTALYRFANQARMPRANKLLNCSGFVQHPYKPLQFTQHLIPEGQMVISPSPIFRESIPSNRLANIPYYSDLHGHKTWIRTGGPDAESSAVLLTNQAYMSAAPRCRAWVHNMLTISAFTMTTSVQLILAFRVYGLYNRAKWVIGFFAVLLLAAIATQLYIVIKLSPKGTPMALPFLHIIACQPTPGAVSHLYLGPITTICPDIAAFLLVSLRGMSHLRVQKAAGFRGSTLIRLLVRDSILYFFMIMMVYTVIIISYVKFSVIESFITFGYGFSVMSIAASRMLINLRKHRNPYDSRND</sequence>
<dbReference type="EMBL" id="WQMT02000006">
    <property type="protein sequence ID" value="KAG9221696.1"/>
    <property type="molecule type" value="Genomic_DNA"/>
</dbReference>
<organism evidence="1 2">
    <name type="scientific">Pleurotus cornucopiae</name>
    <name type="common">Cornucopia mushroom</name>
    <dbReference type="NCBI Taxonomy" id="5321"/>
    <lineage>
        <taxon>Eukaryota</taxon>
        <taxon>Fungi</taxon>
        <taxon>Dikarya</taxon>
        <taxon>Basidiomycota</taxon>
        <taxon>Agaricomycotina</taxon>
        <taxon>Agaricomycetes</taxon>
        <taxon>Agaricomycetidae</taxon>
        <taxon>Agaricales</taxon>
        <taxon>Pleurotineae</taxon>
        <taxon>Pleurotaceae</taxon>
        <taxon>Pleurotus</taxon>
    </lineage>
</organism>
<gene>
    <name evidence="1" type="ORF">CCMSSC00406_0005609</name>
</gene>
<evidence type="ECO:0000313" key="1">
    <source>
        <dbReference type="EMBL" id="KAG9221696.1"/>
    </source>
</evidence>
<name>A0ACB7IV28_PLECO</name>
<comment type="caution">
    <text evidence="1">The sequence shown here is derived from an EMBL/GenBank/DDBJ whole genome shotgun (WGS) entry which is preliminary data.</text>
</comment>
<accession>A0ACB7IV28</accession>